<feature type="region of interest" description="Disordered" evidence="1">
    <location>
        <begin position="67"/>
        <end position="87"/>
    </location>
</feature>
<evidence type="ECO:0000313" key="2">
    <source>
        <dbReference type="EMBL" id="KAK2548318.1"/>
    </source>
</evidence>
<dbReference type="EMBL" id="JARQWQ010000150">
    <property type="protein sequence ID" value="KAK2548318.1"/>
    <property type="molecule type" value="Genomic_DNA"/>
</dbReference>
<accession>A0AAD9PSK2</accession>
<reference evidence="2" key="2">
    <citation type="journal article" date="2023" name="Science">
        <title>Genomic signatures of disease resistance in endangered staghorn corals.</title>
        <authorList>
            <person name="Vollmer S.V."/>
            <person name="Selwyn J.D."/>
            <person name="Despard B.A."/>
            <person name="Roesel C.L."/>
        </authorList>
    </citation>
    <scope>NUCLEOTIDE SEQUENCE</scope>
    <source>
        <strain evidence="2">K2</strain>
    </source>
</reference>
<feature type="non-terminal residue" evidence="2">
    <location>
        <position position="1"/>
    </location>
</feature>
<dbReference type="AlphaFoldDB" id="A0AAD9PSK2"/>
<evidence type="ECO:0000256" key="1">
    <source>
        <dbReference type="SAM" id="MobiDB-lite"/>
    </source>
</evidence>
<sequence length="87" mass="10106">MEKAAKCIQFAWRHFQCKKQKIAQVKINMKRKRQKKRKRDPPSKLLNAAQNFWIDSLENLEFVGQLGQGGFGNRGGRSKLKGMSEEK</sequence>
<proteinExistence type="predicted"/>
<organism evidence="2 3">
    <name type="scientific">Acropora cervicornis</name>
    <name type="common">Staghorn coral</name>
    <dbReference type="NCBI Taxonomy" id="6130"/>
    <lineage>
        <taxon>Eukaryota</taxon>
        <taxon>Metazoa</taxon>
        <taxon>Cnidaria</taxon>
        <taxon>Anthozoa</taxon>
        <taxon>Hexacorallia</taxon>
        <taxon>Scleractinia</taxon>
        <taxon>Astrocoeniina</taxon>
        <taxon>Acroporidae</taxon>
        <taxon>Acropora</taxon>
    </lineage>
</organism>
<name>A0AAD9PSK2_ACRCE</name>
<evidence type="ECO:0000313" key="3">
    <source>
        <dbReference type="Proteomes" id="UP001249851"/>
    </source>
</evidence>
<protein>
    <submittedName>
        <fullName evidence="2">Uncharacterized protein</fullName>
    </submittedName>
</protein>
<reference evidence="2" key="1">
    <citation type="journal article" date="2023" name="G3 (Bethesda)">
        <title>Whole genome assembly and annotation of the endangered Caribbean coral Acropora cervicornis.</title>
        <authorList>
            <person name="Selwyn J.D."/>
            <person name="Vollmer S.V."/>
        </authorList>
    </citation>
    <scope>NUCLEOTIDE SEQUENCE</scope>
    <source>
        <strain evidence="2">K2</strain>
    </source>
</reference>
<comment type="caution">
    <text evidence="2">The sequence shown here is derived from an EMBL/GenBank/DDBJ whole genome shotgun (WGS) entry which is preliminary data.</text>
</comment>
<gene>
    <name evidence="2" type="ORF">P5673_031553</name>
</gene>
<keyword evidence="3" id="KW-1185">Reference proteome</keyword>
<dbReference type="Proteomes" id="UP001249851">
    <property type="component" value="Unassembled WGS sequence"/>
</dbReference>